<reference evidence="3" key="1">
    <citation type="journal article" date="2019" name="Int. J. Syst. Evol. Microbiol.">
        <title>The Global Catalogue of Microorganisms (GCM) 10K type strain sequencing project: providing services to taxonomists for standard genome sequencing and annotation.</title>
        <authorList>
            <consortium name="The Broad Institute Genomics Platform"/>
            <consortium name="The Broad Institute Genome Sequencing Center for Infectious Disease"/>
            <person name="Wu L."/>
            <person name="Ma J."/>
        </authorList>
    </citation>
    <scope>NUCLEOTIDE SEQUENCE [LARGE SCALE GENOMIC DNA]</scope>
    <source>
        <strain evidence="3">JCM 16908</strain>
    </source>
</reference>
<accession>A0ABP7H9E6</accession>
<name>A0ABP7H9E6_9ACTN</name>
<organism evidence="2 3">
    <name type="scientific">Sphaerisporangium flaviroseum</name>
    <dbReference type="NCBI Taxonomy" id="509199"/>
    <lineage>
        <taxon>Bacteria</taxon>
        <taxon>Bacillati</taxon>
        <taxon>Actinomycetota</taxon>
        <taxon>Actinomycetes</taxon>
        <taxon>Streptosporangiales</taxon>
        <taxon>Streptosporangiaceae</taxon>
        <taxon>Sphaerisporangium</taxon>
    </lineage>
</organism>
<evidence type="ECO:0000313" key="3">
    <source>
        <dbReference type="Proteomes" id="UP001500888"/>
    </source>
</evidence>
<feature type="region of interest" description="Disordered" evidence="1">
    <location>
        <begin position="45"/>
        <end position="76"/>
    </location>
</feature>
<feature type="compositionally biased region" description="Basic and acidic residues" evidence="1">
    <location>
        <begin position="52"/>
        <end position="76"/>
    </location>
</feature>
<gene>
    <name evidence="2" type="ORF">GCM10022226_02020</name>
</gene>
<protein>
    <submittedName>
        <fullName evidence="2">Uncharacterized protein</fullName>
    </submittedName>
</protein>
<comment type="caution">
    <text evidence="2">The sequence shown here is derived from an EMBL/GenBank/DDBJ whole genome shotgun (WGS) entry which is preliminary data.</text>
</comment>
<proteinExistence type="predicted"/>
<sequence>MLAPPVGRVWKSSQNNNFAFPHVPRPWLAGPDAEATEVAVSGNSMATQATDNHLRTTDSFVKGDSRSKLRDLGALP</sequence>
<evidence type="ECO:0000256" key="1">
    <source>
        <dbReference type="SAM" id="MobiDB-lite"/>
    </source>
</evidence>
<dbReference type="Proteomes" id="UP001500888">
    <property type="component" value="Unassembled WGS sequence"/>
</dbReference>
<dbReference type="EMBL" id="BAAAZR010000001">
    <property type="protein sequence ID" value="GAA3787351.1"/>
    <property type="molecule type" value="Genomic_DNA"/>
</dbReference>
<evidence type="ECO:0000313" key="2">
    <source>
        <dbReference type="EMBL" id="GAA3787351.1"/>
    </source>
</evidence>
<keyword evidence="3" id="KW-1185">Reference proteome</keyword>